<protein>
    <submittedName>
        <fullName evidence="5">Helix-turn-helix transcriptional regulator</fullName>
    </submittedName>
</protein>
<evidence type="ECO:0000313" key="5">
    <source>
        <dbReference type="EMBL" id="TLU70782.1"/>
    </source>
</evidence>
<dbReference type="SUPFAM" id="SSF46785">
    <property type="entry name" value="Winged helix' DNA-binding domain"/>
    <property type="match status" value="1"/>
</dbReference>
<dbReference type="PANTHER" id="PTHR33204">
    <property type="entry name" value="TRANSCRIPTIONAL REGULATOR, MARR FAMILY"/>
    <property type="match status" value="1"/>
</dbReference>
<evidence type="ECO:0000256" key="2">
    <source>
        <dbReference type="ARBA" id="ARBA00023125"/>
    </source>
</evidence>
<name>A0A5R9IZT8_9PROT</name>
<dbReference type="Pfam" id="PF01638">
    <property type="entry name" value="HxlR"/>
    <property type="match status" value="1"/>
</dbReference>
<dbReference type="InterPro" id="IPR036390">
    <property type="entry name" value="WH_DNA-bd_sf"/>
</dbReference>
<keyword evidence="1" id="KW-0805">Transcription regulation</keyword>
<keyword evidence="2" id="KW-0238">DNA-binding</keyword>
<dbReference type="PANTHER" id="PTHR33204:SF39">
    <property type="entry name" value="TRANSCRIPTIONAL REGULATORY PROTEIN"/>
    <property type="match status" value="1"/>
</dbReference>
<dbReference type="OrthoDB" id="9800350at2"/>
<evidence type="ECO:0000256" key="1">
    <source>
        <dbReference type="ARBA" id="ARBA00023015"/>
    </source>
</evidence>
<gene>
    <name evidence="5" type="ORF">FE263_20490</name>
</gene>
<dbReference type="Gene3D" id="1.10.10.10">
    <property type="entry name" value="Winged helix-like DNA-binding domain superfamily/Winged helix DNA-binding domain"/>
    <property type="match status" value="1"/>
</dbReference>
<dbReference type="AlphaFoldDB" id="A0A5R9IZT8"/>
<dbReference type="InterPro" id="IPR002577">
    <property type="entry name" value="HTH_HxlR"/>
</dbReference>
<evidence type="ECO:0000256" key="3">
    <source>
        <dbReference type="ARBA" id="ARBA00023163"/>
    </source>
</evidence>
<feature type="domain" description="HTH hxlR-type" evidence="4">
    <location>
        <begin position="19"/>
        <end position="117"/>
    </location>
</feature>
<dbReference type="PROSITE" id="PS51118">
    <property type="entry name" value="HTH_HXLR"/>
    <property type="match status" value="1"/>
</dbReference>
<accession>A0A5R9IZT8</accession>
<proteinExistence type="predicted"/>
<evidence type="ECO:0000313" key="6">
    <source>
        <dbReference type="Proteomes" id="UP000305654"/>
    </source>
</evidence>
<sequence>MPSGPFDIALIASGDPAECPVRDVLVHFGGKWNTLILLCLGSAPHRFGGLRRRIPHISKRMLTTTLRDLERDGFVSRHAFPTKLPGVEYRITGLGHSFLDPLYGVLVWADGHHADIRRARAGYDVKANGQARELSERQPSTHPTR</sequence>
<dbReference type="EMBL" id="VCDI01000011">
    <property type="protein sequence ID" value="TLU70782.1"/>
    <property type="molecule type" value="Genomic_DNA"/>
</dbReference>
<keyword evidence="6" id="KW-1185">Reference proteome</keyword>
<evidence type="ECO:0000259" key="4">
    <source>
        <dbReference type="PROSITE" id="PS51118"/>
    </source>
</evidence>
<dbReference type="GO" id="GO:0003677">
    <property type="term" value="F:DNA binding"/>
    <property type="evidence" value="ECO:0007669"/>
    <property type="project" value="UniProtKB-KW"/>
</dbReference>
<organism evidence="5 6">
    <name type="scientific">Lichenicoccus roseus</name>
    <dbReference type="NCBI Taxonomy" id="2683649"/>
    <lineage>
        <taxon>Bacteria</taxon>
        <taxon>Pseudomonadati</taxon>
        <taxon>Pseudomonadota</taxon>
        <taxon>Alphaproteobacteria</taxon>
        <taxon>Acetobacterales</taxon>
        <taxon>Acetobacteraceae</taxon>
        <taxon>Lichenicoccus</taxon>
    </lineage>
</organism>
<keyword evidence="3" id="KW-0804">Transcription</keyword>
<dbReference type="Proteomes" id="UP000305654">
    <property type="component" value="Unassembled WGS sequence"/>
</dbReference>
<reference evidence="5 6" key="1">
    <citation type="submission" date="2019-05" db="EMBL/GenBank/DDBJ databases">
        <authorList>
            <person name="Pankratov T."/>
            <person name="Grouzdev D."/>
        </authorList>
    </citation>
    <scope>NUCLEOTIDE SEQUENCE [LARGE SCALE GENOMIC DNA]</scope>
    <source>
        <strain evidence="5 6">KEBCLARHB70R</strain>
    </source>
</reference>
<dbReference type="InterPro" id="IPR036388">
    <property type="entry name" value="WH-like_DNA-bd_sf"/>
</dbReference>
<comment type="caution">
    <text evidence="5">The sequence shown here is derived from an EMBL/GenBank/DDBJ whole genome shotgun (WGS) entry which is preliminary data.</text>
</comment>